<dbReference type="STRING" id="699431.SY89_00172"/>
<comment type="caution">
    <text evidence="2">The sequence shown here is derived from an EMBL/GenBank/DDBJ whole genome shotgun (WGS) entry which is preliminary data.</text>
</comment>
<dbReference type="Pfam" id="PF07754">
    <property type="entry name" value="HVO_2753_ZBP"/>
    <property type="match status" value="1"/>
</dbReference>
<proteinExistence type="predicted"/>
<dbReference type="NCBIfam" id="NF011481">
    <property type="entry name" value="PRK14890.1"/>
    <property type="match status" value="1"/>
</dbReference>
<dbReference type="PANTHER" id="PTHR40733">
    <property type="entry name" value="ZINC-RIBBON RNA-BINDING PROTEIN INVOLVED IN TRANSLATION-RELATED"/>
    <property type="match status" value="1"/>
</dbReference>
<dbReference type="NCBIfam" id="NF041909">
    <property type="entry name" value="HVO_2753"/>
    <property type="match status" value="1"/>
</dbReference>
<dbReference type="AlphaFoldDB" id="A0A0N8HZG7"/>
<dbReference type="Proteomes" id="UP000050535">
    <property type="component" value="Unassembled WGS sequence"/>
</dbReference>
<evidence type="ECO:0000259" key="1">
    <source>
        <dbReference type="Pfam" id="PF07754"/>
    </source>
</evidence>
<dbReference type="InterPro" id="IPR011668">
    <property type="entry name" value="HVO_2753-like_ZBP"/>
</dbReference>
<feature type="domain" description="Small zinc finger protein HVO-2753-like zinc-binding pocket" evidence="1">
    <location>
        <begin position="14"/>
        <end position="57"/>
    </location>
</feature>
<gene>
    <name evidence="2" type="ORF">SY89_00172</name>
</gene>
<evidence type="ECO:0000313" key="2">
    <source>
        <dbReference type="EMBL" id="KPN29459.1"/>
    </source>
</evidence>
<keyword evidence="3" id="KW-1185">Reference proteome</keyword>
<reference evidence="3" key="1">
    <citation type="submission" date="2013-11" db="EMBL/GenBank/DDBJ databases">
        <authorList>
            <person name="Hoang H.T."/>
            <person name="Killian M.L."/>
            <person name="Madson D.M."/>
            <person name="Arruda P.H.E."/>
            <person name="Sun D."/>
            <person name="Schwartz K.J."/>
            <person name="Yoon K."/>
        </authorList>
    </citation>
    <scope>NUCLEOTIDE SEQUENCE [LARGE SCALE GENOMIC DNA]</scope>
    <source>
        <strain evidence="3">CDK2</strain>
    </source>
</reference>
<protein>
    <submittedName>
        <fullName evidence="2">Putative Zn-ribbon RNA-binding protein</fullName>
    </submittedName>
</protein>
<name>A0A0N8HZG7_9EURY</name>
<organism evidence="2 3">
    <name type="scientific">Halolamina pelagica</name>
    <dbReference type="NCBI Taxonomy" id="699431"/>
    <lineage>
        <taxon>Archaea</taxon>
        <taxon>Methanobacteriati</taxon>
        <taxon>Methanobacteriota</taxon>
        <taxon>Stenosarchaea group</taxon>
        <taxon>Halobacteria</taxon>
        <taxon>Halobacteriales</taxon>
        <taxon>Haloferacaceae</taxon>
    </lineage>
</organism>
<sequence>MHMSEADTTGDRACVSCGISVTGTNAARFKCPECGTVIFRCAKCRKQSNLYECPDCGFRGP</sequence>
<accession>A0A0N8HZG7</accession>
<dbReference type="InterPro" id="IPR049683">
    <property type="entry name" value="HVO_2753-like_euryarch"/>
</dbReference>
<dbReference type="EMBL" id="LGUC01000001">
    <property type="protein sequence ID" value="KPN29459.1"/>
    <property type="molecule type" value="Genomic_DNA"/>
</dbReference>
<dbReference type="PANTHER" id="PTHR40733:SF1">
    <property type="entry name" value="SMALL ZINC FINGER PROTEIN HVO-2753-LIKE ZINC-BINDING POCKET DOMAIN-CONTAINING PROTEIN"/>
    <property type="match status" value="1"/>
</dbReference>
<dbReference type="PATRIC" id="fig|699431.3.peg.188"/>
<evidence type="ECO:0000313" key="3">
    <source>
        <dbReference type="Proteomes" id="UP000050535"/>
    </source>
</evidence>
<dbReference type="InterPro" id="IPR044720">
    <property type="entry name" value="HVO_2753-like"/>
</dbReference>